<dbReference type="RefSeq" id="WP_316384099.1">
    <property type="nucleotide sequence ID" value="NZ_CP132471.1"/>
</dbReference>
<name>A0ABZ0CIX9_9SPIR</name>
<sequence length="70" mass="8065">MIKKIICTSFLVFIMSCSAIGRGILIDSLVKGVQKELEQEKKDEEKKKLCSKCTEEEYIENDFEEEEGTE</sequence>
<feature type="signal peptide" evidence="1">
    <location>
        <begin position="1"/>
        <end position="19"/>
    </location>
</feature>
<feature type="chain" id="PRO_5046448771" description="Lipoprotein" evidence="1">
    <location>
        <begin position="20"/>
        <end position="70"/>
    </location>
</feature>
<keyword evidence="2" id="KW-0614">Plasmid</keyword>
<accession>A0ABZ0CIX9</accession>
<gene>
    <name evidence="2" type="ORF">QIA44_04875</name>
</gene>
<dbReference type="EMBL" id="CP132471">
    <property type="protein sequence ID" value="WNY69166.1"/>
    <property type="molecule type" value="Genomic_DNA"/>
</dbReference>
<reference evidence="2" key="1">
    <citation type="submission" date="2023-07" db="EMBL/GenBank/DDBJ databases">
        <title>Genome sequencing of multiple Borrelia sensu lato isolates.</title>
        <authorList>
            <person name="Mongodin E.F."/>
            <person name="Rudenko N."/>
            <person name="Fraser C.M."/>
            <person name="Schutzer S."/>
            <person name="Luft B."/>
            <person name="Morgan R."/>
            <person name="Chastens S."/>
            <person name="Qiu W."/>
        </authorList>
    </citation>
    <scope>NUCLEOTIDE SEQUENCE [LARGE SCALE GENOMIC DNA]</scope>
    <source>
        <strain evidence="2">PotiB3</strain>
    </source>
</reference>
<evidence type="ECO:0008006" key="4">
    <source>
        <dbReference type="Google" id="ProtNLM"/>
    </source>
</evidence>
<proteinExistence type="predicted"/>
<evidence type="ECO:0000313" key="3">
    <source>
        <dbReference type="Proteomes" id="UP001301963"/>
    </source>
</evidence>
<geneLocation type="plasmid" evidence="2 3">
    <name>lp54</name>
</geneLocation>
<organism evidence="2 3">
    <name type="scientific">Borreliella lusitaniae</name>
    <dbReference type="NCBI Taxonomy" id="100177"/>
    <lineage>
        <taxon>Bacteria</taxon>
        <taxon>Pseudomonadati</taxon>
        <taxon>Spirochaetota</taxon>
        <taxon>Spirochaetia</taxon>
        <taxon>Spirochaetales</taxon>
        <taxon>Borreliaceae</taxon>
        <taxon>Borreliella</taxon>
    </lineage>
</organism>
<evidence type="ECO:0000256" key="1">
    <source>
        <dbReference type="SAM" id="SignalP"/>
    </source>
</evidence>
<keyword evidence="3" id="KW-1185">Reference proteome</keyword>
<evidence type="ECO:0000313" key="2">
    <source>
        <dbReference type="EMBL" id="WNY69166.1"/>
    </source>
</evidence>
<dbReference type="Proteomes" id="UP001301963">
    <property type="component" value="Plasmid lp54"/>
</dbReference>
<dbReference type="PROSITE" id="PS51257">
    <property type="entry name" value="PROKAR_LIPOPROTEIN"/>
    <property type="match status" value="1"/>
</dbReference>
<keyword evidence="1" id="KW-0732">Signal</keyword>
<protein>
    <recommendedName>
        <fullName evidence="4">Lipoprotein</fullName>
    </recommendedName>
</protein>